<name>A0A437RE20_9BURK</name>
<dbReference type="InterPro" id="IPR010732">
    <property type="entry name" value="T6SS_TssG-like"/>
</dbReference>
<dbReference type="EMBL" id="SACR01000004">
    <property type="protein sequence ID" value="RVU44972.1"/>
    <property type="molecule type" value="Genomic_DNA"/>
</dbReference>
<gene>
    <name evidence="1" type="primary">tssG</name>
    <name evidence="1" type="ORF">EOE66_12455</name>
</gene>
<dbReference type="Proteomes" id="UP000285575">
    <property type="component" value="Unassembled WGS sequence"/>
</dbReference>
<dbReference type="AlphaFoldDB" id="A0A437RE20"/>
<dbReference type="PANTHER" id="PTHR35564:SF4">
    <property type="entry name" value="CYTOPLASMIC PROTEIN"/>
    <property type="match status" value="1"/>
</dbReference>
<dbReference type="RefSeq" id="WP_128229038.1">
    <property type="nucleotide sequence ID" value="NZ_SACR01000004.1"/>
</dbReference>
<proteinExistence type="predicted"/>
<dbReference type="PANTHER" id="PTHR35564">
    <property type="match status" value="1"/>
</dbReference>
<keyword evidence="2" id="KW-1185">Reference proteome</keyword>
<evidence type="ECO:0000313" key="1">
    <source>
        <dbReference type="EMBL" id="RVU44972.1"/>
    </source>
</evidence>
<reference evidence="1 2" key="1">
    <citation type="submission" date="2019-01" db="EMBL/GenBank/DDBJ databases">
        <authorList>
            <person name="Chen W.-M."/>
        </authorList>
    </citation>
    <scope>NUCLEOTIDE SEQUENCE [LARGE SCALE GENOMIC DNA]</scope>
    <source>
        <strain evidence="1 2">KYPY4</strain>
    </source>
</reference>
<accession>A0A437RE20</accession>
<dbReference type="NCBIfam" id="TIGR03347">
    <property type="entry name" value="VI_chp_1"/>
    <property type="match status" value="1"/>
</dbReference>
<protein>
    <submittedName>
        <fullName evidence="1">Type VI secretion system baseplate subunit TssG</fullName>
    </submittedName>
</protein>
<comment type="caution">
    <text evidence="1">The sequence shown here is derived from an EMBL/GenBank/DDBJ whole genome shotgun (WGS) entry which is preliminary data.</text>
</comment>
<dbReference type="OrthoDB" id="1523296at2"/>
<evidence type="ECO:0000313" key="2">
    <source>
        <dbReference type="Proteomes" id="UP000285575"/>
    </source>
</evidence>
<sequence length="362" mass="39916">MSRPEDTGAGAEPGGGLPAQALQQRRAAALQALSEAPHRHDFFHTLRLIDALHPGQPRLGTARRPVDEPVRLGQAADLSFAPSSLSRVDLNDRSGKPRIEVRFFGLFGPNGPLPLHLTAYARERRMHKGDETFGRFADWFHHRLLLLFYRAWSQAQPAVSMDRPGEDRFADYIGSLMGTGGPEWRGRDAAPDHARLAFAGLLSRQVRNADGLAQLLGGFLGMKVRIEQFTGRWMPLPPAERTRIGRRAASRRMSTSQLGASAVLGGAVFDRQHHFRIHIGPLSLPAFEALLPVGSAWPAVRALVRQYVGDEFGWDLRLVLRSEERPPCRPGLQGRLGWTTWLGAPPRGQPPTLNLVPNLAGP</sequence>
<dbReference type="Pfam" id="PF06996">
    <property type="entry name" value="T6SS_TssG"/>
    <property type="match status" value="1"/>
</dbReference>
<organism evidence="1 2">
    <name type="scientific">Rubrivivax rivuli</name>
    <dbReference type="NCBI Taxonomy" id="1862385"/>
    <lineage>
        <taxon>Bacteria</taxon>
        <taxon>Pseudomonadati</taxon>
        <taxon>Pseudomonadota</taxon>
        <taxon>Betaproteobacteria</taxon>
        <taxon>Burkholderiales</taxon>
        <taxon>Sphaerotilaceae</taxon>
        <taxon>Rubrivivax</taxon>
    </lineage>
</organism>